<dbReference type="HAMAP" id="MF_00137">
    <property type="entry name" value="SAICAR_synth"/>
    <property type="match status" value="1"/>
</dbReference>
<dbReference type="NCBIfam" id="TIGR00081">
    <property type="entry name" value="purC"/>
    <property type="match status" value="1"/>
</dbReference>
<evidence type="ECO:0000256" key="1">
    <source>
        <dbReference type="ARBA" id="ARBA00004672"/>
    </source>
</evidence>
<evidence type="ECO:0000256" key="6">
    <source>
        <dbReference type="ARBA" id="ARBA00022741"/>
    </source>
</evidence>
<keyword evidence="8 11" id="KW-0067">ATP-binding</keyword>
<evidence type="ECO:0000259" key="12">
    <source>
        <dbReference type="Pfam" id="PF01259"/>
    </source>
</evidence>
<comment type="pathway">
    <text evidence="1 11">Purine metabolism; IMP biosynthesis via de novo pathway; 5-amino-1-(5-phospho-D-ribosyl)imidazole-4-carboxamide from 5-amino-1-(5-phospho-D-ribosyl)imidazole-4-carboxylate: step 1/2.</text>
</comment>
<dbReference type="GO" id="GO:0009236">
    <property type="term" value="P:cobalamin biosynthetic process"/>
    <property type="evidence" value="ECO:0007669"/>
    <property type="project" value="InterPro"/>
</dbReference>
<protein>
    <recommendedName>
        <fullName evidence="4 11">Phosphoribosylaminoimidazole-succinocarboxamide synthase</fullName>
        <ecNumber evidence="3 11">6.3.2.6</ecNumber>
    </recommendedName>
    <alternativeName>
        <fullName evidence="9 11">SAICAR synthetase</fullName>
    </alternativeName>
</protein>
<dbReference type="InterPro" id="IPR001636">
    <property type="entry name" value="SAICAR_synth"/>
</dbReference>
<dbReference type="Gene3D" id="3.30.200.20">
    <property type="entry name" value="Phosphorylase Kinase, domain 1"/>
    <property type="match status" value="1"/>
</dbReference>
<dbReference type="GO" id="GO:0006189">
    <property type="term" value="P:'de novo' IMP biosynthetic process"/>
    <property type="evidence" value="ECO:0007669"/>
    <property type="project" value="UniProtKB-UniRule"/>
</dbReference>
<sequence length="234" mass="26725">MEKTKLIYEGKAKKVFATEDPDLCIVSYKDDATAFNGQKKGTIVGKGVVNNRMSNFMFKKLEQQGVKTHFVEEIDERETVVKKVEIVPLEVIVRNKAAGSLSKRLGLPEGTPMKTTVLEFCYKDDDLGDPIVNEYHILAAELATREEVEQISKMALKVNQVMCEFFKSVNIDLIDFKLEFGRFKGEILLADEISPDTCRFWDIHTQEKLDKDRFRRDMGGVEEAYAEVMKRIGL</sequence>
<dbReference type="GO" id="GO:0005524">
    <property type="term" value="F:ATP binding"/>
    <property type="evidence" value="ECO:0007669"/>
    <property type="project" value="UniProtKB-KW"/>
</dbReference>
<dbReference type="Pfam" id="PF01259">
    <property type="entry name" value="SAICAR_synt"/>
    <property type="match status" value="1"/>
</dbReference>
<evidence type="ECO:0000256" key="8">
    <source>
        <dbReference type="ARBA" id="ARBA00022840"/>
    </source>
</evidence>
<evidence type="ECO:0000256" key="3">
    <source>
        <dbReference type="ARBA" id="ARBA00012217"/>
    </source>
</evidence>
<gene>
    <name evidence="11" type="primary">purC</name>
    <name evidence="13" type="ORF">IAD32_07270</name>
</gene>
<reference evidence="13" key="1">
    <citation type="submission" date="2020-10" db="EMBL/GenBank/DDBJ databases">
        <authorList>
            <person name="Gilroy R."/>
        </authorList>
    </citation>
    <scope>NUCLEOTIDE SEQUENCE</scope>
    <source>
        <strain evidence="13">ChiSjej1B19-3389</strain>
    </source>
</reference>
<dbReference type="AlphaFoldDB" id="A0A9D1CVD0"/>
<evidence type="ECO:0000313" key="13">
    <source>
        <dbReference type="EMBL" id="HIQ81064.1"/>
    </source>
</evidence>
<dbReference type="EC" id="6.3.2.6" evidence="3 11"/>
<organism evidence="13 14">
    <name type="scientific">Candidatus Scatavimonas merdigallinarum</name>
    <dbReference type="NCBI Taxonomy" id="2840914"/>
    <lineage>
        <taxon>Bacteria</taxon>
        <taxon>Bacillati</taxon>
        <taxon>Bacillota</taxon>
        <taxon>Clostridia</taxon>
        <taxon>Eubacteriales</taxon>
        <taxon>Oscillospiraceae</taxon>
        <taxon>Oscillospiraceae incertae sedis</taxon>
        <taxon>Candidatus Scatavimonas</taxon>
    </lineage>
</organism>
<dbReference type="InterPro" id="IPR018236">
    <property type="entry name" value="SAICAR_synthetase_CS"/>
</dbReference>
<comment type="catalytic activity">
    <reaction evidence="10 11">
        <text>5-amino-1-(5-phospho-D-ribosyl)imidazole-4-carboxylate + L-aspartate + ATP = (2S)-2-[5-amino-1-(5-phospho-beta-D-ribosyl)imidazole-4-carboxamido]succinate + ADP + phosphate + 2 H(+)</text>
        <dbReference type="Rhea" id="RHEA:22628"/>
        <dbReference type="ChEBI" id="CHEBI:15378"/>
        <dbReference type="ChEBI" id="CHEBI:29991"/>
        <dbReference type="ChEBI" id="CHEBI:30616"/>
        <dbReference type="ChEBI" id="CHEBI:43474"/>
        <dbReference type="ChEBI" id="CHEBI:58443"/>
        <dbReference type="ChEBI" id="CHEBI:77657"/>
        <dbReference type="ChEBI" id="CHEBI:456216"/>
        <dbReference type="EC" id="6.3.2.6"/>
    </reaction>
</comment>
<keyword evidence="6 11" id="KW-0547">Nucleotide-binding</keyword>
<dbReference type="GO" id="GO:0004639">
    <property type="term" value="F:phosphoribosylaminoimidazolesuccinocarboxamide synthase activity"/>
    <property type="evidence" value="ECO:0007669"/>
    <property type="project" value="UniProtKB-UniRule"/>
</dbReference>
<dbReference type="InterPro" id="IPR050089">
    <property type="entry name" value="SAICAR_synthetase"/>
</dbReference>
<evidence type="ECO:0000256" key="4">
    <source>
        <dbReference type="ARBA" id="ARBA00016460"/>
    </source>
</evidence>
<name>A0A9D1CVD0_9FIRM</name>
<dbReference type="PANTHER" id="PTHR43599:SF3">
    <property type="entry name" value="SI:DKEY-6E2.2"/>
    <property type="match status" value="1"/>
</dbReference>
<dbReference type="CDD" id="cd01415">
    <property type="entry name" value="SAICAR_synt_PurC"/>
    <property type="match status" value="1"/>
</dbReference>
<dbReference type="Proteomes" id="UP000886787">
    <property type="component" value="Unassembled WGS sequence"/>
</dbReference>
<evidence type="ECO:0000256" key="9">
    <source>
        <dbReference type="ARBA" id="ARBA00030409"/>
    </source>
</evidence>
<dbReference type="Gene3D" id="3.30.470.20">
    <property type="entry name" value="ATP-grasp fold, B domain"/>
    <property type="match status" value="1"/>
</dbReference>
<feature type="domain" description="SAICAR synthetase/ADE2 N-terminal" evidence="12">
    <location>
        <begin position="6"/>
        <end position="231"/>
    </location>
</feature>
<proteinExistence type="inferred from homology"/>
<keyword evidence="7 11" id="KW-0658">Purine biosynthesis</keyword>
<evidence type="ECO:0000313" key="14">
    <source>
        <dbReference type="Proteomes" id="UP000886787"/>
    </source>
</evidence>
<comment type="similarity">
    <text evidence="2 11">Belongs to the SAICAR synthetase family.</text>
</comment>
<comment type="caution">
    <text evidence="13">The sequence shown here is derived from an EMBL/GenBank/DDBJ whole genome shotgun (WGS) entry which is preliminary data.</text>
</comment>
<evidence type="ECO:0000256" key="5">
    <source>
        <dbReference type="ARBA" id="ARBA00022598"/>
    </source>
</evidence>
<dbReference type="FunFam" id="3.30.470.20:FF:000006">
    <property type="entry name" value="Phosphoribosylaminoimidazole-succinocarboxamide synthase"/>
    <property type="match status" value="1"/>
</dbReference>
<dbReference type="InterPro" id="IPR028923">
    <property type="entry name" value="SAICAR_synt/ADE2_N"/>
</dbReference>
<dbReference type="PROSITE" id="PS01058">
    <property type="entry name" value="SAICAR_SYNTHETASE_2"/>
    <property type="match status" value="1"/>
</dbReference>
<dbReference type="PANTHER" id="PTHR43599">
    <property type="entry name" value="MULTIFUNCTIONAL PROTEIN ADE2"/>
    <property type="match status" value="1"/>
</dbReference>
<evidence type="ECO:0000256" key="11">
    <source>
        <dbReference type="HAMAP-Rule" id="MF_00137"/>
    </source>
</evidence>
<evidence type="ECO:0000256" key="10">
    <source>
        <dbReference type="ARBA" id="ARBA00048475"/>
    </source>
</evidence>
<reference evidence="13" key="2">
    <citation type="journal article" date="2021" name="PeerJ">
        <title>Extensive microbial diversity within the chicken gut microbiome revealed by metagenomics and culture.</title>
        <authorList>
            <person name="Gilroy R."/>
            <person name="Ravi A."/>
            <person name="Getino M."/>
            <person name="Pursley I."/>
            <person name="Horton D.L."/>
            <person name="Alikhan N.F."/>
            <person name="Baker D."/>
            <person name="Gharbi K."/>
            <person name="Hall N."/>
            <person name="Watson M."/>
            <person name="Adriaenssens E.M."/>
            <person name="Foster-Nyarko E."/>
            <person name="Jarju S."/>
            <person name="Secka A."/>
            <person name="Antonio M."/>
            <person name="Oren A."/>
            <person name="Chaudhuri R.R."/>
            <person name="La Ragione R."/>
            <person name="Hildebrand F."/>
            <person name="Pallen M.J."/>
        </authorList>
    </citation>
    <scope>NUCLEOTIDE SEQUENCE</scope>
    <source>
        <strain evidence="13">ChiSjej1B19-3389</strain>
    </source>
</reference>
<dbReference type="InterPro" id="IPR033934">
    <property type="entry name" value="SAICAR_synt_PurC"/>
</dbReference>
<evidence type="ECO:0000256" key="7">
    <source>
        <dbReference type="ARBA" id="ARBA00022755"/>
    </source>
</evidence>
<dbReference type="PROSITE" id="PS01057">
    <property type="entry name" value="SAICAR_SYNTHETASE_1"/>
    <property type="match status" value="1"/>
</dbReference>
<dbReference type="EMBL" id="DVFW01000034">
    <property type="protein sequence ID" value="HIQ81064.1"/>
    <property type="molecule type" value="Genomic_DNA"/>
</dbReference>
<accession>A0A9D1CVD0</accession>
<evidence type="ECO:0000256" key="2">
    <source>
        <dbReference type="ARBA" id="ARBA00010190"/>
    </source>
</evidence>
<dbReference type="SUPFAM" id="SSF56104">
    <property type="entry name" value="SAICAR synthase-like"/>
    <property type="match status" value="1"/>
</dbReference>
<dbReference type="FunFam" id="3.30.200.20:FF:000086">
    <property type="entry name" value="Phosphoribosylaminoimidazole-succinocarboxamide synthase"/>
    <property type="match status" value="1"/>
</dbReference>
<keyword evidence="5 11" id="KW-0436">Ligase</keyword>